<keyword evidence="3 5" id="KW-0479">Metal-binding</keyword>
<keyword evidence="6" id="KW-1133">Transmembrane helix</keyword>
<dbReference type="GO" id="GO:0090729">
    <property type="term" value="F:toxin activity"/>
    <property type="evidence" value="ECO:0007669"/>
    <property type="project" value="UniProtKB-KW"/>
</dbReference>
<dbReference type="Gene3D" id="3.40.50.1010">
    <property type="entry name" value="5'-nuclease"/>
    <property type="match status" value="1"/>
</dbReference>
<proteinExistence type="inferred from homology"/>
<keyword evidence="5" id="KW-0800">Toxin</keyword>
<keyword evidence="5" id="KW-0460">Magnesium</keyword>
<dbReference type="EMBL" id="AF346500">
    <property type="protein sequence ID" value="AAO17229.1"/>
    <property type="molecule type" value="Genomic_DNA"/>
</dbReference>
<reference evidence="8" key="2">
    <citation type="journal article" date="2002" name="Trends Microbiol.">
        <title>Genomic islands in Photorhabdus.</title>
        <authorList>
            <person name="Waterfield N.R."/>
            <person name="Daborn P.J."/>
            <person name="ffrench-Constant R.H."/>
        </authorList>
    </citation>
    <scope>NUCLEOTIDE SEQUENCE</scope>
    <source>
        <strain evidence="8">W14</strain>
    </source>
</reference>
<comment type="similarity">
    <text evidence="5">Belongs to the PINc/VapC protein family.</text>
</comment>
<sequence>MIRVPSRYARSLDLRCCWSVFGHSAVSCRQISSSVEMKRMTGAKSCGFIDSNVVLYLLSQDVAKADSAEALLKANPVISVQVLNEVAHVCVRKLKMSWEEIAEFLDIVRSFCKIVPLTVEVHDRARFIAERYHLSFYDSCIVAAAVIAGCRALYSEDMNHGQMLEDSLVIKNPFSYV</sequence>
<dbReference type="SUPFAM" id="SSF88723">
    <property type="entry name" value="PIN domain-like"/>
    <property type="match status" value="1"/>
</dbReference>
<feature type="binding site" evidence="5">
    <location>
        <position position="138"/>
    </location>
    <ligand>
        <name>Mg(2+)</name>
        <dbReference type="ChEBI" id="CHEBI:18420"/>
    </ligand>
</feature>
<gene>
    <name evidence="8" type="primary">orf75</name>
    <name evidence="5" type="synonym">vapC</name>
</gene>
<evidence type="ECO:0000256" key="3">
    <source>
        <dbReference type="ARBA" id="ARBA00022723"/>
    </source>
</evidence>
<dbReference type="GO" id="GO:0004540">
    <property type="term" value="F:RNA nuclease activity"/>
    <property type="evidence" value="ECO:0007669"/>
    <property type="project" value="InterPro"/>
</dbReference>
<evidence type="ECO:0000256" key="4">
    <source>
        <dbReference type="ARBA" id="ARBA00022801"/>
    </source>
</evidence>
<dbReference type="PANTHER" id="PTHR38826">
    <property type="entry name" value="RIBONUCLEASE VAPC13"/>
    <property type="match status" value="1"/>
</dbReference>
<protein>
    <recommendedName>
        <fullName evidence="5">Ribonuclease VapC</fullName>
        <shortName evidence="5">RNase VapC</shortName>
        <ecNumber evidence="5">3.1.-.-</ecNumber>
    </recommendedName>
    <alternativeName>
        <fullName evidence="5">Toxin VapC</fullName>
    </alternativeName>
</protein>
<comment type="function">
    <text evidence="5">Toxic component of a toxin-antitoxin (TA) system. An RNase.</text>
</comment>
<evidence type="ECO:0000313" key="8">
    <source>
        <dbReference type="EMBL" id="AAO17229.1"/>
    </source>
</evidence>
<feature type="binding site" evidence="5">
    <location>
        <position position="50"/>
    </location>
    <ligand>
        <name>Mg(2+)</name>
        <dbReference type="ChEBI" id="CHEBI:18420"/>
    </ligand>
</feature>
<evidence type="ECO:0000256" key="6">
    <source>
        <dbReference type="SAM" id="Phobius"/>
    </source>
</evidence>
<accession>Q8GF72</accession>
<organism evidence="8">
    <name type="scientific">Photorhabdus luminescens</name>
    <name type="common">Xenorhabdus luminescens</name>
    <dbReference type="NCBI Taxonomy" id="29488"/>
    <lineage>
        <taxon>Bacteria</taxon>
        <taxon>Pseudomonadati</taxon>
        <taxon>Pseudomonadota</taxon>
        <taxon>Gammaproteobacteria</taxon>
        <taxon>Enterobacterales</taxon>
        <taxon>Morganellaceae</taxon>
        <taxon>Photorhabdus</taxon>
    </lineage>
</organism>
<keyword evidence="1 5" id="KW-1277">Toxin-antitoxin system</keyword>
<feature type="domain" description="PIN" evidence="7">
    <location>
        <begin position="48"/>
        <end position="157"/>
    </location>
</feature>
<dbReference type="Pfam" id="PF01850">
    <property type="entry name" value="PIN"/>
    <property type="match status" value="1"/>
</dbReference>
<dbReference type="PANTHER" id="PTHR38826:SF5">
    <property type="entry name" value="RIBONUCLEASE VAPC13"/>
    <property type="match status" value="1"/>
</dbReference>
<dbReference type="InterPro" id="IPR002716">
    <property type="entry name" value="PIN_dom"/>
</dbReference>
<evidence type="ECO:0000259" key="7">
    <source>
        <dbReference type="Pfam" id="PF01850"/>
    </source>
</evidence>
<feature type="transmembrane region" description="Helical" evidence="6">
    <location>
        <begin position="134"/>
        <end position="154"/>
    </location>
</feature>
<dbReference type="InterPro" id="IPR029060">
    <property type="entry name" value="PIN-like_dom_sf"/>
</dbReference>
<keyword evidence="2 5" id="KW-0540">Nuclease</keyword>
<dbReference type="InterPro" id="IPR022907">
    <property type="entry name" value="VapC_family"/>
</dbReference>
<dbReference type="EC" id="3.1.-.-" evidence="5"/>
<dbReference type="AlphaFoldDB" id="Q8GF72"/>
<keyword evidence="6" id="KW-0812">Transmembrane</keyword>
<dbReference type="PROSITE" id="PS51257">
    <property type="entry name" value="PROKAR_LIPOPROTEIN"/>
    <property type="match status" value="1"/>
</dbReference>
<evidence type="ECO:0000256" key="5">
    <source>
        <dbReference type="HAMAP-Rule" id="MF_00265"/>
    </source>
</evidence>
<evidence type="ECO:0000256" key="2">
    <source>
        <dbReference type="ARBA" id="ARBA00022722"/>
    </source>
</evidence>
<reference evidence="8" key="1">
    <citation type="journal article" date="2001" name="Trends Microbiol.">
        <title>The tc genes of Photorhabdus: a growing family.</title>
        <authorList>
            <person name="Waterfield N.R."/>
            <person name="Bowen D.J."/>
            <person name="Fetherston J.D."/>
            <person name="Perry R.D."/>
            <person name="ffrench-Constant R.H."/>
        </authorList>
    </citation>
    <scope>NUCLEOTIDE SEQUENCE</scope>
    <source>
        <strain evidence="8">W14</strain>
    </source>
</reference>
<dbReference type="GO" id="GO:0000287">
    <property type="term" value="F:magnesium ion binding"/>
    <property type="evidence" value="ECO:0007669"/>
    <property type="project" value="UniProtKB-UniRule"/>
</dbReference>
<name>Q8GF72_PHOLU</name>
<keyword evidence="4 5" id="KW-0378">Hydrolase</keyword>
<dbReference type="HAMAP" id="MF_00265">
    <property type="entry name" value="VapC_Nob1"/>
    <property type="match status" value="1"/>
</dbReference>
<keyword evidence="6" id="KW-0472">Membrane</keyword>
<dbReference type="CDD" id="cd18692">
    <property type="entry name" value="PIN_VapC-like"/>
    <property type="match status" value="1"/>
</dbReference>
<evidence type="ECO:0000256" key="1">
    <source>
        <dbReference type="ARBA" id="ARBA00022649"/>
    </source>
</evidence>
<comment type="cofactor">
    <cofactor evidence="5">
        <name>Mg(2+)</name>
        <dbReference type="ChEBI" id="CHEBI:18420"/>
    </cofactor>
</comment>
<dbReference type="GO" id="GO:0016787">
    <property type="term" value="F:hydrolase activity"/>
    <property type="evidence" value="ECO:0007669"/>
    <property type="project" value="UniProtKB-KW"/>
</dbReference>
<dbReference type="InterPro" id="IPR052106">
    <property type="entry name" value="PINc/VapC_TA"/>
</dbReference>